<feature type="domain" description="UMA" evidence="1">
    <location>
        <begin position="93"/>
        <end position="141"/>
    </location>
</feature>
<proteinExistence type="predicted"/>
<dbReference type="InterPro" id="IPR023340">
    <property type="entry name" value="UMA"/>
</dbReference>
<accession>A0A8T2JHH4</accession>
<evidence type="ECO:0000259" key="1">
    <source>
        <dbReference type="PROSITE" id="PS51497"/>
    </source>
</evidence>
<keyword evidence="3" id="KW-1185">Reference proteome</keyword>
<evidence type="ECO:0000313" key="2">
    <source>
        <dbReference type="EMBL" id="KAG8443088.1"/>
    </source>
</evidence>
<evidence type="ECO:0000313" key="3">
    <source>
        <dbReference type="Proteomes" id="UP000812440"/>
    </source>
</evidence>
<dbReference type="PANTHER" id="PTHR36291:SF1">
    <property type="entry name" value="UBAP1-MVB12-ASSOCIATED (UMA)-DOMAIN CONTAINING PROTEIN 1"/>
    <property type="match status" value="1"/>
</dbReference>
<reference evidence="2" key="1">
    <citation type="thesis" date="2020" institute="ProQuest LLC" country="789 East Eisenhower Parkway, Ann Arbor, MI, USA">
        <title>Comparative Genomics and Chromosome Evolution.</title>
        <authorList>
            <person name="Mudd A.B."/>
        </authorList>
    </citation>
    <scope>NUCLEOTIDE SEQUENCE</scope>
    <source>
        <strain evidence="2">Female2</strain>
        <tissue evidence="2">Blood</tissue>
    </source>
</reference>
<dbReference type="Proteomes" id="UP000812440">
    <property type="component" value="Chromosome 6"/>
</dbReference>
<dbReference type="PANTHER" id="PTHR36291">
    <property type="entry name" value="UBAP1-MVB12-ASSOCIATED (UMA)-DOMAIN CONTAINING PROTEIN 1"/>
    <property type="match status" value="1"/>
</dbReference>
<protein>
    <recommendedName>
        <fullName evidence="1">UMA domain-containing protein</fullName>
    </recommendedName>
</protein>
<dbReference type="AlphaFoldDB" id="A0A8T2JHH4"/>
<dbReference type="EMBL" id="JAACNH010000005">
    <property type="protein sequence ID" value="KAG8443088.1"/>
    <property type="molecule type" value="Genomic_DNA"/>
</dbReference>
<gene>
    <name evidence="2" type="ORF">GDO86_011780</name>
</gene>
<dbReference type="InterPro" id="IPR053292">
    <property type="entry name" value="UBAP1-MVB12_assoc_domain"/>
</dbReference>
<comment type="caution">
    <text evidence="2">The sequence shown here is derived from an EMBL/GenBank/DDBJ whole genome shotgun (WGS) entry which is preliminary data.</text>
</comment>
<organism evidence="2 3">
    <name type="scientific">Hymenochirus boettgeri</name>
    <name type="common">Congo dwarf clawed frog</name>
    <dbReference type="NCBI Taxonomy" id="247094"/>
    <lineage>
        <taxon>Eukaryota</taxon>
        <taxon>Metazoa</taxon>
        <taxon>Chordata</taxon>
        <taxon>Craniata</taxon>
        <taxon>Vertebrata</taxon>
        <taxon>Euteleostomi</taxon>
        <taxon>Amphibia</taxon>
        <taxon>Batrachia</taxon>
        <taxon>Anura</taxon>
        <taxon>Pipoidea</taxon>
        <taxon>Pipidae</taxon>
        <taxon>Pipinae</taxon>
        <taxon>Hymenochirus</taxon>
    </lineage>
</organism>
<name>A0A8T2JHH4_9PIPI</name>
<sequence>MFSFFRKYQDSKKSTVQDKEADGFVLLGECLKIQSSLTNLLKGMSTPKNDNTPPLLAHHIYPEVPEHLNQAEPRVSKINSQTSEGNSVMAEILNDIPFILAPHVQELQNICQEPADRVPLYNLEEKFARFHYDFTLENSVLCGI</sequence>
<dbReference type="OrthoDB" id="9872568at2759"/>
<dbReference type="PROSITE" id="PS51497">
    <property type="entry name" value="UMA"/>
    <property type="match status" value="1"/>
</dbReference>